<evidence type="ECO:0000259" key="4">
    <source>
        <dbReference type="PROSITE" id="PS50011"/>
    </source>
</evidence>
<dbReference type="SMART" id="SM00220">
    <property type="entry name" value="S_TKc"/>
    <property type="match status" value="1"/>
</dbReference>
<keyword evidence="5" id="KW-0418">Kinase</keyword>
<dbReference type="InterPro" id="IPR011009">
    <property type="entry name" value="Kinase-like_dom_sf"/>
</dbReference>
<dbReference type="GO" id="GO:0004707">
    <property type="term" value="F:MAP kinase activity"/>
    <property type="evidence" value="ECO:0007669"/>
    <property type="project" value="InterPro"/>
</dbReference>
<dbReference type="Pfam" id="PF00069">
    <property type="entry name" value="Pkinase"/>
    <property type="match status" value="1"/>
</dbReference>
<reference evidence="5 6" key="1">
    <citation type="submission" date="2014-06" db="EMBL/GenBank/DDBJ databases">
        <authorList>
            <person name="Swart Estienne"/>
        </authorList>
    </citation>
    <scope>NUCLEOTIDE SEQUENCE [LARGE SCALE GENOMIC DNA]</scope>
    <source>
        <strain evidence="5 6">130c</strain>
    </source>
</reference>
<keyword evidence="3" id="KW-0547">Nucleotide-binding</keyword>
<dbReference type="Proteomes" id="UP000039865">
    <property type="component" value="Unassembled WGS sequence"/>
</dbReference>
<dbReference type="PROSITE" id="PS50011">
    <property type="entry name" value="PROTEIN_KINASE_DOM"/>
    <property type="match status" value="1"/>
</dbReference>
<dbReference type="GO" id="GO:0005524">
    <property type="term" value="F:ATP binding"/>
    <property type="evidence" value="ECO:0007669"/>
    <property type="project" value="UniProtKB-UniRule"/>
</dbReference>
<keyword evidence="3" id="KW-0067">ATP-binding</keyword>
<keyword evidence="6" id="KW-1185">Reference proteome</keyword>
<evidence type="ECO:0000256" key="3">
    <source>
        <dbReference type="PROSITE-ProRule" id="PRU10141"/>
    </source>
</evidence>
<evidence type="ECO:0000313" key="5">
    <source>
        <dbReference type="EMBL" id="CDW80391.1"/>
    </source>
</evidence>
<gene>
    <name evidence="5" type="primary">Contig15639.g16660</name>
    <name evidence="5" type="ORF">STYLEM_9389</name>
</gene>
<proteinExistence type="predicted"/>
<dbReference type="EMBL" id="CCKQ01008923">
    <property type="protein sequence ID" value="CDW80391.1"/>
    <property type="molecule type" value="Genomic_DNA"/>
</dbReference>
<organism evidence="5 6">
    <name type="scientific">Stylonychia lemnae</name>
    <name type="common">Ciliate</name>
    <dbReference type="NCBI Taxonomy" id="5949"/>
    <lineage>
        <taxon>Eukaryota</taxon>
        <taxon>Sar</taxon>
        <taxon>Alveolata</taxon>
        <taxon>Ciliophora</taxon>
        <taxon>Intramacronucleata</taxon>
        <taxon>Spirotrichea</taxon>
        <taxon>Stichotrichia</taxon>
        <taxon>Sporadotrichida</taxon>
        <taxon>Oxytrichidae</taxon>
        <taxon>Stylonychinae</taxon>
        <taxon>Stylonychia</taxon>
    </lineage>
</organism>
<dbReference type="Gene3D" id="1.10.510.10">
    <property type="entry name" value="Transferase(Phosphotransferase) domain 1"/>
    <property type="match status" value="1"/>
</dbReference>
<name>A0A078AF14_STYLE</name>
<dbReference type="InterPro" id="IPR017441">
    <property type="entry name" value="Protein_kinase_ATP_BS"/>
</dbReference>
<evidence type="ECO:0000313" key="6">
    <source>
        <dbReference type="Proteomes" id="UP000039865"/>
    </source>
</evidence>
<dbReference type="AlphaFoldDB" id="A0A078AF14"/>
<dbReference type="InParanoid" id="A0A078AF14"/>
<evidence type="ECO:0000256" key="2">
    <source>
        <dbReference type="ARBA" id="ARBA00023860"/>
    </source>
</evidence>
<keyword evidence="1" id="KW-0723">Serine/threonine-protein kinase</keyword>
<protein>
    <recommendedName>
        <fullName evidence="2">Casein kinase I</fullName>
    </recommendedName>
</protein>
<accession>A0A078AF14</accession>
<dbReference type="Gene3D" id="3.30.200.20">
    <property type="entry name" value="Phosphorylase Kinase, domain 1"/>
    <property type="match status" value="1"/>
</dbReference>
<evidence type="ECO:0000256" key="1">
    <source>
        <dbReference type="ARBA" id="ARBA00022527"/>
    </source>
</evidence>
<dbReference type="PANTHER" id="PTHR11909">
    <property type="entry name" value="CASEIN KINASE-RELATED"/>
    <property type="match status" value="1"/>
</dbReference>
<dbReference type="InterPro" id="IPR003527">
    <property type="entry name" value="MAP_kinase_CS"/>
</dbReference>
<dbReference type="InterPro" id="IPR050235">
    <property type="entry name" value="CK1_Ser-Thr_kinase"/>
</dbReference>
<dbReference type="PROSITE" id="PS01351">
    <property type="entry name" value="MAPK"/>
    <property type="match status" value="1"/>
</dbReference>
<dbReference type="SUPFAM" id="SSF56112">
    <property type="entry name" value="Protein kinase-like (PK-like)"/>
    <property type="match status" value="1"/>
</dbReference>
<dbReference type="OrthoDB" id="5979581at2759"/>
<sequence>MERKSDKLALEQQFPSIIKSYQFIETLGVGAYGMVAMYYNQTDEQFYAIKLESAEAMQQSLLREKMFLQQLLEEDEERELPIPWIYDYGTTKNNQGKSFVYLVMDYYNFSLEEYYQLHILNGDDYDQYIHQLKEFIGKLLNCLVKFHSKNRIHRDIKAQNMRVGINSNFQDEESSEYQVYMIDFGTSLLSSQINTQRQNNDLIGSTITASKFIHQGLYYTQYDDLISALYTILFLIQEDNTFIQELIEFSNKDQSLANQEAVRQLKEQLNPAYFGLNIAKNIITLIKEIEIQVNDKRPLINTDYVDAQSLVTKIFKEEEIFIPKEITIKEKIK</sequence>
<dbReference type="InterPro" id="IPR000719">
    <property type="entry name" value="Prot_kinase_dom"/>
</dbReference>
<feature type="binding site" evidence="3">
    <location>
        <position position="50"/>
    </location>
    <ligand>
        <name>ATP</name>
        <dbReference type="ChEBI" id="CHEBI:30616"/>
    </ligand>
</feature>
<feature type="domain" description="Protein kinase" evidence="4">
    <location>
        <begin position="21"/>
        <end position="311"/>
    </location>
</feature>
<dbReference type="PROSITE" id="PS00107">
    <property type="entry name" value="PROTEIN_KINASE_ATP"/>
    <property type="match status" value="1"/>
</dbReference>
<keyword evidence="5" id="KW-0808">Transferase</keyword>